<dbReference type="OrthoDB" id="9758209at2"/>
<keyword evidence="2" id="KW-0121">Carboxypeptidase</keyword>
<feature type="domain" description="Peptidase M14" evidence="1">
    <location>
        <begin position="48"/>
        <end position="207"/>
    </location>
</feature>
<dbReference type="SUPFAM" id="SSF52317">
    <property type="entry name" value="Class I glutamine amidotransferase-like"/>
    <property type="match status" value="1"/>
</dbReference>
<dbReference type="STRING" id="1622118.Lupro_03800"/>
<evidence type="ECO:0000313" key="3">
    <source>
        <dbReference type="Proteomes" id="UP000059672"/>
    </source>
</evidence>
<proteinExistence type="predicted"/>
<dbReference type="SUPFAM" id="SSF53187">
    <property type="entry name" value="Zn-dependent exopeptidases"/>
    <property type="match status" value="1"/>
</dbReference>
<dbReference type="InterPro" id="IPR000834">
    <property type="entry name" value="Peptidase_M14"/>
</dbReference>
<dbReference type="CDD" id="cd06238">
    <property type="entry name" value="M14-like"/>
    <property type="match status" value="1"/>
</dbReference>
<dbReference type="EMBL" id="CP013355">
    <property type="protein sequence ID" value="AMC10427.1"/>
    <property type="molecule type" value="Genomic_DNA"/>
</dbReference>
<dbReference type="Gene3D" id="3.40.50.880">
    <property type="match status" value="1"/>
</dbReference>
<accession>A0A0X8G5G3</accession>
<dbReference type="Gene3D" id="3.40.630.10">
    <property type="entry name" value="Zn peptidases"/>
    <property type="match status" value="1"/>
</dbReference>
<protein>
    <submittedName>
        <fullName evidence="2">Zinc carboxypeptidase</fullName>
    </submittedName>
</protein>
<dbReference type="Proteomes" id="UP000059672">
    <property type="component" value="Chromosome"/>
</dbReference>
<dbReference type="Pfam" id="PF00246">
    <property type="entry name" value="Peptidase_M14"/>
    <property type="match status" value="1"/>
</dbReference>
<dbReference type="GO" id="GO:0006508">
    <property type="term" value="P:proteolysis"/>
    <property type="evidence" value="ECO:0007669"/>
    <property type="project" value="InterPro"/>
</dbReference>
<dbReference type="CDD" id="cd03143">
    <property type="entry name" value="A4_beta-galactosidase_middle_domain"/>
    <property type="match status" value="1"/>
</dbReference>
<dbReference type="RefSeq" id="WP_068206423.1">
    <property type="nucleotide sequence ID" value="NZ_CP013355.1"/>
</dbReference>
<keyword evidence="2" id="KW-0378">Hydrolase</keyword>
<dbReference type="GO" id="GO:0008270">
    <property type="term" value="F:zinc ion binding"/>
    <property type="evidence" value="ECO:0007669"/>
    <property type="project" value="InterPro"/>
</dbReference>
<dbReference type="KEGG" id="lut:Lupro_03800"/>
<reference evidence="2 3" key="2">
    <citation type="journal article" date="2016" name="Int. J. Syst. Evol. Microbiol.">
        <title>Lutibacter profundi sp. nov., isolated from a deep-sea hydrothermal system on the Arctic Mid-Ocean Ridge and emended description of the genus Lutibacter.</title>
        <authorList>
            <person name="Le Moine Bauer S."/>
            <person name="Roalkvam I."/>
            <person name="Steen I.H."/>
            <person name="Dahle H."/>
        </authorList>
    </citation>
    <scope>NUCLEOTIDE SEQUENCE [LARGE SCALE GENOMIC DNA]</scope>
    <source>
        <strain evidence="2 3">LP1</strain>
    </source>
</reference>
<sequence length="823" mass="93774">MKKSIFTIITVCILGVTSVYSQNIKSPSEFLGYELGSHFTRHSKVVAYFKYVSNTSKNVKLKKYGETNENRPLYVSYISSEENIQNLEEIRKDNLKRAGILEGNSNSNIGIVWLSYNVHGNEASSTEAAMLTLYTLITKKQDWLKNTIVIIDPCINPDGRERYVSWYNQTKSTPYNTNPDASEHHEPWPGGRPNHYLFDLNRDWAWATQIETQQRLKIYNKWMPQIHVDFHEQGINNPYYFAPASEPFHEIITDWQRDFQIKIGENHAKYFDENGWRYFTKERFDLFYPSYGDTYPTYMGAIGMTYEQAGNGRSGLGITIENKEILTLKDRISHHTTTGLSTVEVAASNSSKMIAEFQKFFNNSNLKTKSYILRGDKEKINNVIKLLNKHEIVSCFSVEKSIKAYDYYSKNTKTIKLTKNDLIVSTNQPKGKMVQVLFELEAKLSTPITYDITAWSIPFAYGLHGFSSEASLIKNTKSSNLNSVTPIQINKNTYAYIHKWNEISDAEFLGDLLEKKFNVRLSNSDFSIHGKNYKKGTIVIMKGENKHIANFDENITKIANQLKTPLTSTSTGFVTSGYDFGSSYFSLIKPKKVAVLAGNGTSSLSFGEIWHFFETQLNYPLNRINTSYFKQIDLAKYQVLILPNGYRSTKEAMKKIKTFASSGGTVIAIGSSLNNFADNDEFLLKKNNSEDKDSINPSDNLTPYGERQRTDIKKRITGSVFKSNIDNTHPLAYGYTTNYYSLKLSSNAFKLLKEGENVGYFPKNSKSVSGYAGEKALIKIPNSLLFGVEHKGKGKIIYMVDNPLFRSFWENGKLFFANAIFLN</sequence>
<keyword evidence="3" id="KW-1185">Reference proteome</keyword>
<keyword evidence="2" id="KW-0645">Protease</keyword>
<reference evidence="3" key="1">
    <citation type="submission" date="2015-12" db="EMBL/GenBank/DDBJ databases">
        <title>Complete genome sequence of Lutibacter profundus strain LP1.</title>
        <authorList>
            <person name="Wissuwa J."/>
            <person name="Le Moine Bauer S."/>
            <person name="Stokke R."/>
            <person name="Dahle H."/>
            <person name="Steen I.H."/>
        </authorList>
    </citation>
    <scope>NUCLEOTIDE SEQUENCE [LARGE SCALE GENOMIC DNA]</scope>
    <source>
        <strain evidence="3">LP1</strain>
    </source>
</reference>
<evidence type="ECO:0000313" key="2">
    <source>
        <dbReference type="EMBL" id="AMC10427.1"/>
    </source>
</evidence>
<organism evidence="2 3">
    <name type="scientific">Lutibacter profundi</name>
    <dbReference type="NCBI Taxonomy" id="1622118"/>
    <lineage>
        <taxon>Bacteria</taxon>
        <taxon>Pseudomonadati</taxon>
        <taxon>Bacteroidota</taxon>
        <taxon>Flavobacteriia</taxon>
        <taxon>Flavobacteriales</taxon>
        <taxon>Flavobacteriaceae</taxon>
        <taxon>Lutibacter</taxon>
    </lineage>
</organism>
<dbReference type="GO" id="GO:0004181">
    <property type="term" value="F:metallocarboxypeptidase activity"/>
    <property type="evidence" value="ECO:0007669"/>
    <property type="project" value="InterPro"/>
</dbReference>
<gene>
    <name evidence="2" type="ORF">Lupro_03800</name>
</gene>
<name>A0A0X8G5G3_9FLAO</name>
<dbReference type="PATRIC" id="fig|1622118.3.peg.805"/>
<dbReference type="AlphaFoldDB" id="A0A0X8G5G3"/>
<dbReference type="InterPro" id="IPR029062">
    <property type="entry name" value="Class_I_gatase-like"/>
</dbReference>
<evidence type="ECO:0000259" key="1">
    <source>
        <dbReference type="Pfam" id="PF00246"/>
    </source>
</evidence>